<evidence type="ECO:0000256" key="1">
    <source>
        <dbReference type="ARBA" id="ARBA00009558"/>
    </source>
</evidence>
<dbReference type="SUPFAM" id="SSF56399">
    <property type="entry name" value="ADP-ribosylation"/>
    <property type="match status" value="1"/>
</dbReference>
<feature type="non-terminal residue" evidence="11">
    <location>
        <position position="251"/>
    </location>
</feature>
<dbReference type="FunFam" id="3.90.176.10:FF:000001">
    <property type="entry name" value="NAD(P)(+)--arginine ADP-ribosyltransferase"/>
    <property type="match status" value="1"/>
</dbReference>
<comment type="catalytic activity">
    <reaction evidence="9 10">
        <text>L-arginyl-[protein] + NAD(+) = N(omega)-(ADP-D-ribosyl)-L-arginyl-[protein] + nicotinamide + H(+)</text>
        <dbReference type="Rhea" id="RHEA:19149"/>
        <dbReference type="Rhea" id="RHEA-COMP:10532"/>
        <dbReference type="Rhea" id="RHEA-COMP:15087"/>
        <dbReference type="ChEBI" id="CHEBI:15378"/>
        <dbReference type="ChEBI" id="CHEBI:17154"/>
        <dbReference type="ChEBI" id="CHEBI:29965"/>
        <dbReference type="ChEBI" id="CHEBI:57540"/>
        <dbReference type="ChEBI" id="CHEBI:142554"/>
        <dbReference type="EC" id="2.4.2.31"/>
    </reaction>
</comment>
<organism evidence="11 12">
    <name type="scientific">Calyptomena viridis</name>
    <name type="common">Lesser green broadbill</name>
    <dbReference type="NCBI Taxonomy" id="135972"/>
    <lineage>
        <taxon>Eukaryota</taxon>
        <taxon>Metazoa</taxon>
        <taxon>Chordata</taxon>
        <taxon>Craniata</taxon>
        <taxon>Vertebrata</taxon>
        <taxon>Euteleostomi</taxon>
        <taxon>Archelosauria</taxon>
        <taxon>Archosauria</taxon>
        <taxon>Dinosauria</taxon>
        <taxon>Saurischia</taxon>
        <taxon>Theropoda</taxon>
        <taxon>Coelurosauria</taxon>
        <taxon>Aves</taxon>
        <taxon>Neognathae</taxon>
        <taxon>Neoaves</taxon>
        <taxon>Telluraves</taxon>
        <taxon>Australaves</taxon>
        <taxon>Passeriformes</taxon>
        <taxon>Eurylaimidae</taxon>
        <taxon>Calyptomena</taxon>
    </lineage>
</organism>
<evidence type="ECO:0000256" key="2">
    <source>
        <dbReference type="ARBA" id="ARBA00022676"/>
    </source>
</evidence>
<dbReference type="GO" id="GO:0044194">
    <property type="term" value="C:cytolytic granule"/>
    <property type="evidence" value="ECO:0007669"/>
    <property type="project" value="UniProtKB-ARBA"/>
</dbReference>
<dbReference type="PROSITE" id="PS01291">
    <property type="entry name" value="ART"/>
    <property type="match status" value="1"/>
</dbReference>
<evidence type="ECO:0000256" key="5">
    <source>
        <dbReference type="ARBA" id="ARBA00022729"/>
    </source>
</evidence>
<protein>
    <recommendedName>
        <fullName evidence="10">NAD(P)(+)--arginine ADP-ribosyltransferase</fullName>
        <ecNumber evidence="10">2.4.2.31</ecNumber>
    </recommendedName>
    <alternativeName>
        <fullName evidence="10">Mono(ADP-ribosyl)transferase</fullName>
    </alternativeName>
</protein>
<dbReference type="Proteomes" id="UP000642973">
    <property type="component" value="Unassembled WGS sequence"/>
</dbReference>
<evidence type="ECO:0000256" key="8">
    <source>
        <dbReference type="ARBA" id="ARBA00023157"/>
    </source>
</evidence>
<feature type="non-terminal residue" evidence="11">
    <location>
        <position position="1"/>
    </location>
</feature>
<dbReference type="PANTHER" id="PTHR10339:SF19">
    <property type="entry name" value="GPI-LINKED NAD(P)(+)--ARGININE ADP-RIBOSYLTRANSFERASE 1"/>
    <property type="match status" value="1"/>
</dbReference>
<name>A0A851C1N0_CALVR</name>
<dbReference type="Gene3D" id="3.90.176.10">
    <property type="entry name" value="Toxin ADP-ribosyltransferase, Chain A, domain 1"/>
    <property type="match status" value="1"/>
</dbReference>
<dbReference type="GO" id="GO:0046677">
    <property type="term" value="P:response to antibiotic"/>
    <property type="evidence" value="ECO:0007669"/>
    <property type="project" value="UniProtKB-ARBA"/>
</dbReference>
<keyword evidence="6 10" id="KW-0521">NADP</keyword>
<keyword evidence="12" id="KW-1185">Reference proteome</keyword>
<dbReference type="AlphaFoldDB" id="A0A851C1N0"/>
<keyword evidence="5 10" id="KW-0732">Signal</keyword>
<accession>A0A851C1N0</accession>
<evidence type="ECO:0000256" key="6">
    <source>
        <dbReference type="ARBA" id="ARBA00022857"/>
    </source>
</evidence>
<evidence type="ECO:0000256" key="3">
    <source>
        <dbReference type="ARBA" id="ARBA00022679"/>
    </source>
</evidence>
<comment type="caution">
    <text evidence="11">The sequence shown here is derived from an EMBL/GenBank/DDBJ whole genome shotgun (WGS) entry which is preliminary data.</text>
</comment>
<dbReference type="InterPro" id="IPR000768">
    <property type="entry name" value="ART"/>
</dbReference>
<proteinExistence type="inferred from homology"/>
<dbReference type="EC" id="2.4.2.31" evidence="10"/>
<dbReference type="Pfam" id="PF01129">
    <property type="entry name" value="ART"/>
    <property type="match status" value="1"/>
</dbReference>
<keyword evidence="3 10" id="KW-0808">Transferase</keyword>
<evidence type="ECO:0000256" key="4">
    <source>
        <dbReference type="ARBA" id="ARBA00022695"/>
    </source>
</evidence>
<gene>
    <name evidence="11" type="primary">Nrt2_1</name>
    <name evidence="11" type="ORF">CALVIR_R13661</name>
</gene>
<dbReference type="InterPro" id="IPR050999">
    <property type="entry name" value="ADP-ribosyltransferase_ARG"/>
</dbReference>
<keyword evidence="4" id="KW-0548">Nucleotidyltransferase</keyword>
<keyword evidence="8" id="KW-1015">Disulfide bond</keyword>
<evidence type="ECO:0000313" key="12">
    <source>
        <dbReference type="Proteomes" id="UP000642973"/>
    </source>
</evidence>
<comment type="similarity">
    <text evidence="1 10">Belongs to the Arg-specific ADP-ribosyltransferase family.</text>
</comment>
<keyword evidence="7 10" id="KW-0520">NAD</keyword>
<feature type="chain" id="PRO_5033114263" description="NAD(P)(+)--arginine ADP-ribosyltransferase" evidence="10">
    <location>
        <begin position="17"/>
        <end position="251"/>
    </location>
</feature>
<reference evidence="11" key="1">
    <citation type="submission" date="2019-10" db="EMBL/GenBank/DDBJ databases">
        <title>Bird 10,000 Genomes (B10K) Project - Family phase.</title>
        <authorList>
            <person name="Zhang G."/>
        </authorList>
    </citation>
    <scope>NUCLEOTIDE SEQUENCE</scope>
    <source>
        <strain evidence="11">B10K-DU-002-55</strain>
        <tissue evidence="11">Muscle</tissue>
    </source>
</reference>
<evidence type="ECO:0000313" key="11">
    <source>
        <dbReference type="EMBL" id="NWI50279.1"/>
    </source>
</evidence>
<dbReference type="PROSITE" id="PS51996">
    <property type="entry name" value="TR_MART"/>
    <property type="match status" value="1"/>
</dbReference>
<evidence type="ECO:0000256" key="10">
    <source>
        <dbReference type="RuleBase" id="RU361228"/>
    </source>
</evidence>
<evidence type="ECO:0000256" key="7">
    <source>
        <dbReference type="ARBA" id="ARBA00023027"/>
    </source>
</evidence>
<dbReference type="EMBL" id="WEIV01004055">
    <property type="protein sequence ID" value="NWI50279.1"/>
    <property type="molecule type" value="Genomic_DNA"/>
</dbReference>
<dbReference type="GO" id="GO:0005615">
    <property type="term" value="C:extracellular space"/>
    <property type="evidence" value="ECO:0007669"/>
    <property type="project" value="UniProtKB-ARBA"/>
</dbReference>
<dbReference type="PANTHER" id="PTHR10339">
    <property type="entry name" value="ADP-RIBOSYLTRANSFERASE"/>
    <property type="match status" value="1"/>
</dbReference>
<dbReference type="GO" id="GO:0016779">
    <property type="term" value="F:nucleotidyltransferase activity"/>
    <property type="evidence" value="ECO:0007669"/>
    <property type="project" value="UniProtKB-KW"/>
</dbReference>
<sequence length="251" mass="28899">MEPLPLLLVLLAGTLATDIIDKPLDMAPNSFDDQYRGCQDRMLRVLPKLNRTEFATNRNYSKTWVTATALWNKRPHPHPLLPRDEGISLLAYTLWTNLYLTFNAATREAGSSSCQYRNNFHYKVLHFLLTRALEDLQRAESHPRCFHVYRGVRGTRFITRPGRTVRLGQFTSSSPKKEVAQRFGTDTFFEVETCHGASIRNFSNVCLEEEVLIPPFEKFKVTRVTHLGGKTQIQLKSHGVYSKYNCEYLRG</sequence>
<dbReference type="GO" id="GO:0106274">
    <property type="term" value="F:NAD+-protein-arginine ADP-ribosyltransferase activity"/>
    <property type="evidence" value="ECO:0007669"/>
    <property type="project" value="UniProtKB-EC"/>
</dbReference>
<feature type="signal peptide" evidence="10">
    <location>
        <begin position="1"/>
        <end position="16"/>
    </location>
</feature>
<dbReference type="GO" id="GO:0003950">
    <property type="term" value="F:NAD+ poly-ADP-ribosyltransferase activity"/>
    <property type="evidence" value="ECO:0007669"/>
    <property type="project" value="TreeGrafter"/>
</dbReference>
<dbReference type="PRINTS" id="PR00970">
    <property type="entry name" value="RIBTRNSFRASE"/>
</dbReference>
<keyword evidence="2 10" id="KW-0328">Glycosyltransferase</keyword>
<evidence type="ECO:0000256" key="9">
    <source>
        <dbReference type="ARBA" id="ARBA00047597"/>
    </source>
</evidence>